<evidence type="ECO:0000313" key="2">
    <source>
        <dbReference type="Proteomes" id="UP000234857"/>
    </source>
</evidence>
<dbReference type="EMBL" id="PKTG01000116">
    <property type="protein sequence ID" value="PLX16370.1"/>
    <property type="molecule type" value="Genomic_DNA"/>
</dbReference>
<dbReference type="AlphaFoldDB" id="A0A2N5ZCH8"/>
<comment type="caution">
    <text evidence="1">The sequence shown here is derived from an EMBL/GenBank/DDBJ whole genome shotgun (WGS) entry which is preliminary data.</text>
</comment>
<reference evidence="1 2" key="1">
    <citation type="submission" date="2017-11" db="EMBL/GenBank/DDBJ databases">
        <title>Genome-resolved metagenomics identifies genetic mobility, metabolic interactions, and unexpected diversity in perchlorate-reducing communities.</title>
        <authorList>
            <person name="Barnum T.P."/>
            <person name="Figueroa I.A."/>
            <person name="Carlstrom C.I."/>
            <person name="Lucas L.N."/>
            <person name="Engelbrektson A.L."/>
            <person name="Coates J.D."/>
        </authorList>
    </citation>
    <scope>NUCLEOTIDE SEQUENCE [LARGE SCALE GENOMIC DNA]</scope>
    <source>
        <strain evidence="1">BM706</strain>
    </source>
</reference>
<sequence length="142" mass="16810">MKKCVICGGNIEDQNENICGSTRCFVENELNKRKKLNRVKILHDTLRVKGSKVINLFPSRPWTSSCVDNLFENMMKKWTVQKTSKETKREEDEIKFMQNAIKRIGYENLKKVLVKIEKSKKDISVEKEWLRQVGLYNFFTFK</sequence>
<organism evidence="1 2">
    <name type="scientific">Muiribacterium halophilum</name>
    <dbReference type="NCBI Taxonomy" id="2053465"/>
    <lineage>
        <taxon>Bacteria</taxon>
        <taxon>Candidatus Muiribacteriota</taxon>
        <taxon>Candidatus Muiribacteriia</taxon>
        <taxon>Candidatus Muiribacteriales</taxon>
        <taxon>Candidatus Muiribacteriaceae</taxon>
        <taxon>Candidatus Muiribacterium</taxon>
    </lineage>
</organism>
<accession>A0A2N5ZCH8</accession>
<gene>
    <name evidence="1" type="ORF">C0601_10395</name>
</gene>
<name>A0A2N5ZCH8_MUIH1</name>
<dbReference type="Proteomes" id="UP000234857">
    <property type="component" value="Unassembled WGS sequence"/>
</dbReference>
<evidence type="ECO:0000313" key="1">
    <source>
        <dbReference type="EMBL" id="PLX16370.1"/>
    </source>
</evidence>
<proteinExistence type="predicted"/>
<protein>
    <submittedName>
        <fullName evidence="1">Uncharacterized protein</fullName>
    </submittedName>
</protein>